<dbReference type="InterPro" id="IPR056884">
    <property type="entry name" value="NPHP3-like_N"/>
</dbReference>
<dbReference type="InterPro" id="IPR015943">
    <property type="entry name" value="WD40/YVTN_repeat-like_dom_sf"/>
</dbReference>
<evidence type="ECO:0000256" key="1">
    <source>
        <dbReference type="ARBA" id="ARBA00022737"/>
    </source>
</evidence>
<organism evidence="5 6">
    <name type="scientific">Fonsecaea erecta</name>
    <dbReference type="NCBI Taxonomy" id="1367422"/>
    <lineage>
        <taxon>Eukaryota</taxon>
        <taxon>Fungi</taxon>
        <taxon>Dikarya</taxon>
        <taxon>Ascomycota</taxon>
        <taxon>Pezizomycotina</taxon>
        <taxon>Eurotiomycetes</taxon>
        <taxon>Chaetothyriomycetidae</taxon>
        <taxon>Chaetothyriales</taxon>
        <taxon>Herpotrichiellaceae</taxon>
        <taxon>Fonsecaea</taxon>
    </lineage>
</organism>
<dbReference type="Gene3D" id="3.40.50.300">
    <property type="entry name" value="P-loop containing nucleotide triphosphate hydrolases"/>
    <property type="match status" value="1"/>
</dbReference>
<dbReference type="InterPro" id="IPR011047">
    <property type="entry name" value="Quinoprotein_ADH-like_sf"/>
</dbReference>
<accession>A0A178ZIM8</accession>
<dbReference type="InterPro" id="IPR054471">
    <property type="entry name" value="GPIID_WHD"/>
</dbReference>
<evidence type="ECO:0000313" key="6">
    <source>
        <dbReference type="Proteomes" id="UP000078343"/>
    </source>
</evidence>
<sequence>MDKRSEIDDWRGPLGLNTVYKPTNQTTADLIFVHGLAGGSRKTWTRKQDPALFWPQWLPQDPAFKDVGVHMFGYDSNWSNASILNIQDFALSLLEWVTNSPEIPNAADAPLILLCHSMGGLVAKQAYILSRRNERYQKFSRRLRSVFFLATPHRGSDLAGLLSRILLVSGSRPFVNDLRPNSAAIQAINDEFPDYSKDLNLWSFWETLPMTIGFHKKMVVPRESAILGYSNERSMYLKADHRDISLSGFGPVMDLSSNSISLEQRQLIDDSLDISNSPEDDYLRVDTLRVPGTCEWINSRPEFQTWRNEGQPKLYWLTSKPGAGKSVLSGYVVKSLREANKICEFFFFNHGDKAKSTITIFFRCMAWQMASANTALLESLSKTCKKDPHLAQADHTTMWRKLFLECIFKHPPSQPQYWVVDALDECKADNELIPYLFQAANTGFIRIFLTSRSSFYSYGLPLTSSVMVHTDVVSQETIDVDIGQYLKVNINRLPGPDRGLTAGLVLTKASGCFLWARLVLQELRRVSTRTGIQQILEEVPSDMSQLYHRILDSIFSRAREKRMIRAILNWTACASRPLTTTELYHALRLDMEEEIDDDVKMFIENNCGQLVVVDLDDRVRMIHLTARDFLFSDENISVARLDQKTGHKRLAMVSLKYLCGPEMGVPKQNKLSATRIALERCPFVAYACDALCQHLPSIASDDDEFAASLVCFLKTPNVLSWIEYIARGSDLRPLVQTGIALHQFTKRRATQTPSTGNRGEEIDLIDTWATDIIRLVTRFGTKLHSSPSVVFNLLAPFCPMDSAMRIQHGSSTRSIRVSGLSEQTWGYCMSTISLRASPTAVACGTTAFAVGMRNGDIAIFDATTCQELKTVNHGGWVKKLLFGDTGNLLVSAGLKHICIWNSVTWKLLWTFELHNQFISLGLADEDQLLLVTYRSNEIVMWEIAKGHAREPISWLNENEQEGASHFLRPYTTAISGDRTLLAFTYRGQDIVLWDIENACVYDVYGKDEGSLGATADKRIGISPVQSMIFSRAPEAQLLVASYNDGELNLFNIAEGTVQAKVVANGHYLTSSADGLTLACGNSAGVICIFEFSTLNLLYRIQTKESIIKQLAFSADGHRLLDIQGNHCRIWDPPVLLHQRIDGQVYIDPVDIRLDGESDVVLISAMTCADNGGLILCGKEDGGVYLYDSQTGLEREELFHRHASILYLQYDVQSSILFCCDMVNRVTVHKLVRTGDLWTLGDQYLDHRTGVEVKQILPNTGGSRLLISTVEYDILWEVTPAQCQEVVWLNWEDDGKPRRWGMHPSRSDQLILMTGTEAHLYEWDSLERLTGDSGTRFPELDGLELLIKGSRPVFDEKYLATTFSDTSGPHARSRLVFWNAEDITPGNGLMAPIEHFQPLADQVQYLVGIHNRRVVFLHVDGWICSADSHNFYEEYYDRHFFIPGDWLIAAKTLQIEVLRNGTILFVKQDELAVIKRGLEYFEHGQSRARAKHPTITRPAITSPTDPASRAVSLPDR</sequence>
<evidence type="ECO:0000313" key="5">
    <source>
        <dbReference type="EMBL" id="OAP59351.1"/>
    </source>
</evidence>
<dbReference type="SUPFAM" id="SSF50998">
    <property type="entry name" value="Quinoprotein alcohol dehydrogenase-like"/>
    <property type="match status" value="1"/>
</dbReference>
<dbReference type="GeneID" id="30010817"/>
<feature type="region of interest" description="Disordered" evidence="2">
    <location>
        <begin position="1493"/>
        <end position="1515"/>
    </location>
</feature>
<keyword evidence="6" id="KW-1185">Reference proteome</keyword>
<dbReference type="EMBL" id="LVYI01000005">
    <property type="protein sequence ID" value="OAP59351.1"/>
    <property type="molecule type" value="Genomic_DNA"/>
</dbReference>
<name>A0A178ZIM8_9EURO</name>
<dbReference type="Gene3D" id="3.40.50.1820">
    <property type="entry name" value="alpha/beta hydrolase"/>
    <property type="match status" value="1"/>
</dbReference>
<comment type="caution">
    <text evidence="5">The sequence shown here is derived from an EMBL/GenBank/DDBJ whole genome shotgun (WGS) entry which is preliminary data.</text>
</comment>
<proteinExistence type="predicted"/>
<feature type="domain" description="GPI inositol-deacylase winged helix" evidence="3">
    <location>
        <begin position="552"/>
        <end position="635"/>
    </location>
</feature>
<protein>
    <recommendedName>
        <fullName evidence="7">GPI inositol-deacylase</fullName>
    </recommendedName>
</protein>
<dbReference type="Proteomes" id="UP000078343">
    <property type="component" value="Unassembled WGS sequence"/>
</dbReference>
<gene>
    <name evidence="5" type="ORF">AYL99_06649</name>
</gene>
<dbReference type="InterPro" id="IPR001680">
    <property type="entry name" value="WD40_rpt"/>
</dbReference>
<dbReference type="SUPFAM" id="SSF63829">
    <property type="entry name" value="Calcium-dependent phosphotriesterase"/>
    <property type="match status" value="1"/>
</dbReference>
<dbReference type="InterPro" id="IPR027417">
    <property type="entry name" value="P-loop_NTPase"/>
</dbReference>
<dbReference type="Pfam" id="PF22939">
    <property type="entry name" value="WHD_GPIID"/>
    <property type="match status" value="1"/>
</dbReference>
<dbReference type="Gene3D" id="2.130.10.10">
    <property type="entry name" value="YVTN repeat-like/Quinoprotein amine dehydrogenase"/>
    <property type="match status" value="2"/>
</dbReference>
<dbReference type="InterPro" id="IPR029058">
    <property type="entry name" value="AB_hydrolase_fold"/>
</dbReference>
<evidence type="ECO:0008006" key="7">
    <source>
        <dbReference type="Google" id="ProtNLM"/>
    </source>
</evidence>
<dbReference type="PANTHER" id="PTHR10039">
    <property type="entry name" value="AMELOGENIN"/>
    <property type="match status" value="1"/>
</dbReference>
<evidence type="ECO:0000256" key="2">
    <source>
        <dbReference type="SAM" id="MobiDB-lite"/>
    </source>
</evidence>
<reference evidence="5 6" key="1">
    <citation type="submission" date="2016-04" db="EMBL/GenBank/DDBJ databases">
        <title>Draft genome of Fonsecaea erecta CBS 125763.</title>
        <authorList>
            <person name="Weiss V.A."/>
            <person name="Vicente V.A."/>
            <person name="Raittz R.T."/>
            <person name="Moreno L.F."/>
            <person name="De Souza E.M."/>
            <person name="Pedrosa F.O."/>
            <person name="Steffens M.B."/>
            <person name="Faoro H."/>
            <person name="Tadra-Sfeir M.Z."/>
            <person name="Najafzadeh M.J."/>
            <person name="Felipe M.S."/>
            <person name="Teixeira M."/>
            <person name="Sun J."/>
            <person name="Xi L."/>
            <person name="Gomes R."/>
            <person name="De Azevedo C.M."/>
            <person name="Salgado C.G."/>
            <person name="Da Silva M.B."/>
            <person name="Nascimento M.F."/>
            <person name="Queiroz-Telles F."/>
            <person name="Attili D.S."/>
            <person name="Gorbushina A."/>
        </authorList>
    </citation>
    <scope>NUCLEOTIDE SEQUENCE [LARGE SCALE GENOMIC DNA]</scope>
    <source>
        <strain evidence="5 6">CBS 125763</strain>
    </source>
</reference>
<keyword evidence="1" id="KW-0677">Repeat</keyword>
<dbReference type="Pfam" id="PF24883">
    <property type="entry name" value="NPHP3_N"/>
    <property type="match status" value="1"/>
</dbReference>
<dbReference type="SUPFAM" id="SSF53474">
    <property type="entry name" value="alpha/beta-Hydrolases"/>
    <property type="match status" value="1"/>
</dbReference>
<dbReference type="OrthoDB" id="4136622at2759"/>
<evidence type="ECO:0000259" key="4">
    <source>
        <dbReference type="Pfam" id="PF24883"/>
    </source>
</evidence>
<evidence type="ECO:0000259" key="3">
    <source>
        <dbReference type="Pfam" id="PF22939"/>
    </source>
</evidence>
<feature type="domain" description="Nephrocystin 3-like N-terminal" evidence="4">
    <location>
        <begin position="292"/>
        <end position="452"/>
    </location>
</feature>
<dbReference type="PANTHER" id="PTHR10039:SF16">
    <property type="entry name" value="GPI INOSITOL-DEACYLASE"/>
    <property type="match status" value="1"/>
</dbReference>
<dbReference type="SMART" id="SM00320">
    <property type="entry name" value="WD40"/>
    <property type="match status" value="4"/>
</dbReference>
<dbReference type="RefSeq" id="XP_018692718.1">
    <property type="nucleotide sequence ID" value="XM_018838158.1"/>
</dbReference>